<dbReference type="Pfam" id="PF16040">
    <property type="entry name" value="APD1-4_N"/>
    <property type="match status" value="1"/>
</dbReference>
<comment type="caution">
    <text evidence="5">The sequence shown here is derived from an EMBL/GenBank/DDBJ whole genome shotgun (WGS) entry which is preliminary data.</text>
</comment>
<dbReference type="PANTHER" id="PTHR39077">
    <property type="entry name" value="DUF4793 DOMAIN-CONTAINING PROTEIN"/>
    <property type="match status" value="1"/>
</dbReference>
<keyword evidence="2" id="KW-0472">Membrane</keyword>
<evidence type="ECO:0000256" key="2">
    <source>
        <dbReference type="SAM" id="Phobius"/>
    </source>
</evidence>
<gene>
    <name evidence="5" type="ORF">Fcan01_13995</name>
</gene>
<dbReference type="PANTHER" id="PTHR39077:SF1">
    <property type="entry name" value="E3 UBIQUITIN-PROTEIN LIGASE APD1-4 MIDDLE DOMAIN-CONTAINING PROTEIN"/>
    <property type="match status" value="1"/>
</dbReference>
<dbReference type="Proteomes" id="UP000198287">
    <property type="component" value="Unassembled WGS sequence"/>
</dbReference>
<reference evidence="5 6" key="1">
    <citation type="submission" date="2015-12" db="EMBL/GenBank/DDBJ databases">
        <title>The genome of Folsomia candida.</title>
        <authorList>
            <person name="Faddeeva A."/>
            <person name="Derks M.F."/>
            <person name="Anvar Y."/>
            <person name="Smit S."/>
            <person name="Van Straalen N."/>
            <person name="Roelofs D."/>
        </authorList>
    </citation>
    <scope>NUCLEOTIDE SEQUENCE [LARGE SCALE GENOMIC DNA]</scope>
    <source>
        <strain evidence="5 6">VU population</strain>
        <tissue evidence="5">Whole body</tissue>
    </source>
</reference>
<name>A0A226E0M4_FOLCA</name>
<keyword evidence="6" id="KW-1185">Reference proteome</keyword>
<evidence type="ECO:0000259" key="3">
    <source>
        <dbReference type="Pfam" id="PF16040"/>
    </source>
</evidence>
<feature type="compositionally biased region" description="Low complexity" evidence="1">
    <location>
        <begin position="366"/>
        <end position="379"/>
    </location>
</feature>
<sequence>MGRPSVISTASNRGIISDRYQYHIPPENSRRPGWGSGPRKVFTFCVLSVFLPCVLVSVCLFMRFVVHGSSLYHLAPSDMRILDQRISTIWCQSESVKGNTTFTAYLTDGEPEMFKSPETVVVERNVIIPDDHKEYWGFYLLQGSTFRVHTCARFKGGTLLIVQGRNHLEHCAYIGEADSAGNSDEFSSSNSVEINKPSTNSTSGSREEMGAILSKIRQFIRSRPNNYGKLKKNLADWMLVDDEVVEDDYNSTMNASLEEETTSSSPPVEQDFAQITNTTQTHNESSIVVEHGTVLRHRRGTAEIRKISESGENGAFEEIDSVRPDPKSSSHPHPSHNQQTSSSIWSQEHGDEHGVLNDHVNPNDGSNSESESSWSSSEEAMAKCEGVVANFPLKANDSCGLDDDLWSIDSPPFYEGYVNTSGYYYFIFGSENEKRDNIIKMKFELEKFVYHLPPPIENCTGVKDCHVNFTFASNEKLVITVPQPTVNLESAWNDIYVAESDCRPRTAVYLLFVILVPIVILMCAFQ</sequence>
<proteinExistence type="predicted"/>
<feature type="compositionally biased region" description="Low complexity" evidence="1">
    <location>
        <begin position="329"/>
        <end position="343"/>
    </location>
</feature>
<evidence type="ECO:0000259" key="4">
    <source>
        <dbReference type="Pfam" id="PF16041"/>
    </source>
</evidence>
<evidence type="ECO:0000313" key="6">
    <source>
        <dbReference type="Proteomes" id="UP000198287"/>
    </source>
</evidence>
<dbReference type="OMA" id="VSTTWCQ"/>
<protein>
    <recommendedName>
        <fullName evidence="7">E3 ubiquitin-protein ligase APD1-4 middle domain-containing protein</fullName>
    </recommendedName>
</protein>
<dbReference type="OrthoDB" id="6435218at2759"/>
<feature type="transmembrane region" description="Helical" evidence="2">
    <location>
        <begin position="41"/>
        <end position="66"/>
    </location>
</feature>
<feature type="domain" description="E3 ubiquitin-protein ligase APD1-4 middle" evidence="4">
    <location>
        <begin position="418"/>
        <end position="523"/>
    </location>
</feature>
<dbReference type="InterPro" id="IPR032010">
    <property type="entry name" value="APD1-4_M"/>
</dbReference>
<feature type="domain" description="E3 ubiquitin-protein ligase APD1-4 N-terminal" evidence="3">
    <location>
        <begin position="99"/>
        <end position="168"/>
    </location>
</feature>
<accession>A0A226E0M4</accession>
<feature type="compositionally biased region" description="Polar residues" evidence="1">
    <location>
        <begin position="182"/>
        <end position="204"/>
    </location>
</feature>
<evidence type="ECO:0000256" key="1">
    <source>
        <dbReference type="SAM" id="MobiDB-lite"/>
    </source>
</evidence>
<evidence type="ECO:0008006" key="7">
    <source>
        <dbReference type="Google" id="ProtNLM"/>
    </source>
</evidence>
<dbReference type="STRING" id="158441.A0A226E0M4"/>
<feature type="compositionally biased region" description="Basic and acidic residues" evidence="1">
    <location>
        <begin position="300"/>
        <end position="309"/>
    </location>
</feature>
<dbReference type="InterPro" id="IPR032008">
    <property type="entry name" value="APD1-4_N"/>
</dbReference>
<dbReference type="AlphaFoldDB" id="A0A226E0M4"/>
<dbReference type="Pfam" id="PF16041">
    <property type="entry name" value="APD1-4_M"/>
    <property type="match status" value="1"/>
</dbReference>
<keyword evidence="2" id="KW-0812">Transmembrane</keyword>
<evidence type="ECO:0000313" key="5">
    <source>
        <dbReference type="EMBL" id="OXA50850.1"/>
    </source>
</evidence>
<keyword evidence="2" id="KW-1133">Transmembrane helix</keyword>
<feature type="region of interest" description="Disordered" evidence="1">
    <location>
        <begin position="182"/>
        <end position="207"/>
    </location>
</feature>
<dbReference type="EMBL" id="LNIX01000008">
    <property type="protein sequence ID" value="OXA50850.1"/>
    <property type="molecule type" value="Genomic_DNA"/>
</dbReference>
<feature type="region of interest" description="Disordered" evidence="1">
    <location>
        <begin position="300"/>
        <end position="379"/>
    </location>
</feature>
<organism evidence="5 6">
    <name type="scientific">Folsomia candida</name>
    <name type="common">Springtail</name>
    <dbReference type="NCBI Taxonomy" id="158441"/>
    <lineage>
        <taxon>Eukaryota</taxon>
        <taxon>Metazoa</taxon>
        <taxon>Ecdysozoa</taxon>
        <taxon>Arthropoda</taxon>
        <taxon>Hexapoda</taxon>
        <taxon>Collembola</taxon>
        <taxon>Entomobryomorpha</taxon>
        <taxon>Isotomoidea</taxon>
        <taxon>Isotomidae</taxon>
        <taxon>Proisotominae</taxon>
        <taxon>Folsomia</taxon>
    </lineage>
</organism>
<feature type="transmembrane region" description="Helical" evidence="2">
    <location>
        <begin position="507"/>
        <end position="525"/>
    </location>
</feature>